<feature type="compositionally biased region" description="Basic and acidic residues" evidence="1">
    <location>
        <begin position="267"/>
        <end position="282"/>
    </location>
</feature>
<feature type="region of interest" description="Disordered" evidence="1">
    <location>
        <begin position="249"/>
        <end position="294"/>
    </location>
</feature>
<organism evidence="2 3">
    <name type="scientific">Citrus sinensis</name>
    <name type="common">Sweet orange</name>
    <name type="synonym">Citrus aurantium var. sinensis</name>
    <dbReference type="NCBI Taxonomy" id="2711"/>
    <lineage>
        <taxon>Eukaryota</taxon>
        <taxon>Viridiplantae</taxon>
        <taxon>Streptophyta</taxon>
        <taxon>Embryophyta</taxon>
        <taxon>Tracheophyta</taxon>
        <taxon>Spermatophyta</taxon>
        <taxon>Magnoliopsida</taxon>
        <taxon>eudicotyledons</taxon>
        <taxon>Gunneridae</taxon>
        <taxon>Pentapetalae</taxon>
        <taxon>rosids</taxon>
        <taxon>malvids</taxon>
        <taxon>Sapindales</taxon>
        <taxon>Rutaceae</taxon>
        <taxon>Aurantioideae</taxon>
        <taxon>Citrus</taxon>
    </lineage>
</organism>
<evidence type="ECO:0000256" key="1">
    <source>
        <dbReference type="SAM" id="MobiDB-lite"/>
    </source>
</evidence>
<dbReference type="SMR" id="A0A067EGE5"/>
<accession>A0A067EGE5</accession>
<dbReference type="PANTHER" id="PTHR10933:SF9">
    <property type="entry name" value="IMMUNOGLOBULIN-BINDING PROTEIN 1"/>
    <property type="match status" value="1"/>
</dbReference>
<evidence type="ECO:0008006" key="4">
    <source>
        <dbReference type="Google" id="ProtNLM"/>
    </source>
</evidence>
<reference evidence="2 3" key="1">
    <citation type="submission" date="2014-04" db="EMBL/GenBank/DDBJ databases">
        <authorList>
            <consortium name="International Citrus Genome Consortium"/>
            <person name="Gmitter F."/>
            <person name="Chen C."/>
            <person name="Farmerie W."/>
            <person name="Harkins T."/>
            <person name="Desany B."/>
            <person name="Mohiuddin M."/>
            <person name="Kodira C."/>
            <person name="Borodovsky M."/>
            <person name="Lomsadze A."/>
            <person name="Burns P."/>
            <person name="Jenkins J."/>
            <person name="Prochnik S."/>
            <person name="Shu S."/>
            <person name="Chapman J."/>
            <person name="Pitluck S."/>
            <person name="Schmutz J."/>
            <person name="Rokhsar D."/>
        </authorList>
    </citation>
    <scope>NUCLEOTIDE SEQUENCE</scope>
</reference>
<dbReference type="Gene3D" id="1.25.40.540">
    <property type="entry name" value="TAP42-like family"/>
    <property type="match status" value="1"/>
</dbReference>
<dbReference type="Pfam" id="PF04177">
    <property type="entry name" value="TAP42"/>
    <property type="match status" value="1"/>
</dbReference>
<dbReference type="InterPro" id="IPR007304">
    <property type="entry name" value="TAP46-like"/>
</dbReference>
<protein>
    <recommendedName>
        <fullName evidence="4">PP2A regulatory subunit TAP46</fullName>
    </recommendedName>
</protein>
<dbReference type="Proteomes" id="UP000027120">
    <property type="component" value="Unassembled WGS sequence"/>
</dbReference>
<dbReference type="EMBL" id="KK784999">
    <property type="protein sequence ID" value="KDO54219.1"/>
    <property type="molecule type" value="Genomic_DNA"/>
</dbReference>
<dbReference type="EMBL" id="KK784999">
    <property type="protein sequence ID" value="KDO54220.1"/>
    <property type="molecule type" value="Genomic_DNA"/>
</dbReference>
<dbReference type="InterPro" id="IPR038511">
    <property type="entry name" value="TAP42/TAP46-like_sf"/>
</dbReference>
<feature type="compositionally biased region" description="Basic and acidic residues" evidence="1">
    <location>
        <begin position="35"/>
        <end position="49"/>
    </location>
</feature>
<gene>
    <name evidence="2" type="ORF">CISIN_1g015598mg</name>
</gene>
<feature type="region of interest" description="Disordered" evidence="1">
    <location>
        <begin position="33"/>
        <end position="74"/>
    </location>
</feature>
<dbReference type="GO" id="GO:0009966">
    <property type="term" value="P:regulation of signal transduction"/>
    <property type="evidence" value="ECO:0007669"/>
    <property type="project" value="InterPro"/>
</dbReference>
<name>A0A067EGE5_CITSI</name>
<sequence>MELVPEEELEAVAQAKPTAFTDQRARKIARFKRQRAAESKLQEIKERKERRGRSTRAAAPSAPVEAGEEDVLDDDGEEEREAWLTTISLAVCKALDLLEMLKKEEDMLSAVKERQLKGGEEEFSEVVLDERSKKAESWHRDAAIRAQYTKPAQPITCATFAQDVLEGRAKVSQAHEHKHQPMIFGPASLVGGGLTSERERMAAQVFQPMHRLPTMSIEEAGLKEMEMMNKWQEMNVKLMEEANSAWYKDNRKLGTSENDNEDDDDDAVQKARAFDDWKDDNPRGAGNKKLTPCG</sequence>
<proteinExistence type="predicted"/>
<evidence type="ECO:0000313" key="2">
    <source>
        <dbReference type="EMBL" id="KDO54219.1"/>
    </source>
</evidence>
<evidence type="ECO:0000313" key="3">
    <source>
        <dbReference type="Proteomes" id="UP000027120"/>
    </source>
</evidence>
<dbReference type="PANTHER" id="PTHR10933">
    <property type="entry name" value="IMMUNOGLOBULIN-BINDING PROTEIN 1"/>
    <property type="match status" value="1"/>
</dbReference>
<keyword evidence="3" id="KW-1185">Reference proteome</keyword>
<dbReference type="AlphaFoldDB" id="A0A067EGE5"/>